<evidence type="ECO:0000256" key="1">
    <source>
        <dbReference type="SAM" id="Phobius"/>
    </source>
</evidence>
<comment type="caution">
    <text evidence="3">The sequence shown here is derived from an EMBL/GenBank/DDBJ whole genome shotgun (WGS) entry which is preliminary data.</text>
</comment>
<dbReference type="InterPro" id="IPR024311">
    <property type="entry name" value="Lipocalin-like"/>
</dbReference>
<keyword evidence="1" id="KW-0472">Membrane</keyword>
<reference evidence="3 4" key="1">
    <citation type="journal article" date="2014" name="Int. J. Syst. Evol. Microbiol.">
        <title>Complete genome sequence of Corynebacterium casei LMG S-19264T (=DSM 44701T), isolated from a smear-ripened cheese.</title>
        <authorList>
            <consortium name="US DOE Joint Genome Institute (JGI-PGF)"/>
            <person name="Walter F."/>
            <person name="Albersmeier A."/>
            <person name="Kalinowski J."/>
            <person name="Ruckert C."/>
        </authorList>
    </citation>
    <scope>NUCLEOTIDE SEQUENCE [LARGE SCALE GENOMIC DNA]</scope>
    <source>
        <strain evidence="3 4">KCTC 12285</strain>
    </source>
</reference>
<organism evidence="3 4">
    <name type="scientific">Aquimarina muelleri</name>
    <dbReference type="NCBI Taxonomy" id="279356"/>
    <lineage>
        <taxon>Bacteria</taxon>
        <taxon>Pseudomonadati</taxon>
        <taxon>Bacteroidota</taxon>
        <taxon>Flavobacteriia</taxon>
        <taxon>Flavobacteriales</taxon>
        <taxon>Flavobacteriaceae</taxon>
        <taxon>Aquimarina</taxon>
    </lineage>
</organism>
<evidence type="ECO:0000313" key="4">
    <source>
        <dbReference type="Proteomes" id="UP000601108"/>
    </source>
</evidence>
<proteinExistence type="predicted"/>
<evidence type="ECO:0000313" key="3">
    <source>
        <dbReference type="EMBL" id="GGX13990.1"/>
    </source>
</evidence>
<name>A0A918JU08_9FLAO</name>
<dbReference type="Proteomes" id="UP000601108">
    <property type="component" value="Unassembled WGS sequence"/>
</dbReference>
<keyword evidence="1" id="KW-0812">Transmembrane</keyword>
<accession>A0A918JU08</accession>
<dbReference type="AlphaFoldDB" id="A0A918JU08"/>
<evidence type="ECO:0000259" key="2">
    <source>
        <dbReference type="Pfam" id="PF13648"/>
    </source>
</evidence>
<sequence length="215" mass="24995">MLPKIYFVFEASLGELNSTMWIKKHINDPNILSFMKTIPCLAFTFLFVLFYSCNNLKKQDLPTETTYENLQIEIEKPKYSKHPTIIGEWRLDSVVYTNNGIKSGATSPFTITTWSFTNNGEYIVTTKEDKLKLTLQDKSQVTAQASKQQFQGKYQQKEQELITFIMGGKTKYHIKEKSDSLLLLQSQRWQVPPISEKDKDKLAKHYFTFIKTLPN</sequence>
<keyword evidence="4" id="KW-1185">Reference proteome</keyword>
<dbReference type="Pfam" id="PF13648">
    <property type="entry name" value="Lipocalin_4"/>
    <property type="match status" value="1"/>
</dbReference>
<dbReference type="EMBL" id="BMWS01000007">
    <property type="protein sequence ID" value="GGX13990.1"/>
    <property type="molecule type" value="Genomic_DNA"/>
</dbReference>
<gene>
    <name evidence="3" type="ORF">GCM10007384_14470</name>
</gene>
<keyword evidence="1" id="KW-1133">Transmembrane helix</keyword>
<feature type="domain" description="Lipocalin-like" evidence="2">
    <location>
        <begin position="85"/>
        <end position="179"/>
    </location>
</feature>
<feature type="transmembrane region" description="Helical" evidence="1">
    <location>
        <begin position="31"/>
        <end position="51"/>
    </location>
</feature>
<protein>
    <recommendedName>
        <fullName evidence="2">Lipocalin-like domain-containing protein</fullName>
    </recommendedName>
</protein>